<organism evidence="1 2">
    <name type="scientific">Rhodobacter viridis</name>
    <dbReference type="NCBI Taxonomy" id="1054202"/>
    <lineage>
        <taxon>Bacteria</taxon>
        <taxon>Pseudomonadati</taxon>
        <taxon>Pseudomonadota</taxon>
        <taxon>Alphaproteobacteria</taxon>
        <taxon>Rhodobacterales</taxon>
        <taxon>Rhodobacter group</taxon>
        <taxon>Rhodobacter</taxon>
    </lineage>
</organism>
<name>A0A318U9J1_9RHOB</name>
<dbReference type="Proteomes" id="UP000247727">
    <property type="component" value="Unassembled WGS sequence"/>
</dbReference>
<dbReference type="NCBIfam" id="TIGR04255">
    <property type="entry name" value="sporadTIGR04255"/>
    <property type="match status" value="1"/>
</dbReference>
<proteinExistence type="predicted"/>
<dbReference type="OrthoDB" id="5767768at2"/>
<dbReference type="EMBL" id="QJTK01000002">
    <property type="protein sequence ID" value="PYF12023.1"/>
    <property type="molecule type" value="Genomic_DNA"/>
</dbReference>
<keyword evidence="2" id="KW-1185">Reference proteome</keyword>
<dbReference type="InterPro" id="IPR026349">
    <property type="entry name" value="CHP04255"/>
</dbReference>
<accession>A0A318U9J1</accession>
<gene>
    <name evidence="1" type="ORF">C8J30_102338</name>
</gene>
<sequence>MDKLPLRLEREPLVDALFEVRLGPNSLADILPGFLFHDLPAPKPQITRLPAAEFPQPMRASDPALQFAPILRMDWGDYVISVGDRNVIISCKLPYKKWSHFKSVILDLTARIGKVGAPGKVERYSLKYVNLIQAPSLAEQVSKIKMSITLGEVEVKGDHTTLQVHRHEDGIIHILSVVIGAEGQMPDGKIVAGAVVDVDSIRNVDVADLATFAASLEQGLEELRQANKRKFFTCLNQATIDEMGPVYE</sequence>
<evidence type="ECO:0000313" key="2">
    <source>
        <dbReference type="Proteomes" id="UP000247727"/>
    </source>
</evidence>
<dbReference type="RefSeq" id="WP_110804609.1">
    <property type="nucleotide sequence ID" value="NZ_QJTK01000002.1"/>
</dbReference>
<evidence type="ECO:0000313" key="1">
    <source>
        <dbReference type="EMBL" id="PYF12023.1"/>
    </source>
</evidence>
<protein>
    <submittedName>
        <fullName evidence="1">Uncharacterized protein (TIGR04255 family)</fullName>
    </submittedName>
</protein>
<reference evidence="1 2" key="1">
    <citation type="submission" date="2018-06" db="EMBL/GenBank/DDBJ databases">
        <title>Genomic Encyclopedia of Type Strains, Phase III (KMG-III): the genomes of soil and plant-associated and newly described type strains.</title>
        <authorList>
            <person name="Whitman W."/>
        </authorList>
    </citation>
    <scope>NUCLEOTIDE SEQUENCE [LARGE SCALE GENOMIC DNA]</scope>
    <source>
        <strain evidence="1 2">JA737</strain>
    </source>
</reference>
<dbReference type="AlphaFoldDB" id="A0A318U9J1"/>
<comment type="caution">
    <text evidence="1">The sequence shown here is derived from an EMBL/GenBank/DDBJ whole genome shotgun (WGS) entry which is preliminary data.</text>
</comment>